<protein>
    <recommendedName>
        <fullName evidence="4">Retrotransposon Copia-like N-terminal domain-containing protein</fullName>
    </recommendedName>
</protein>
<dbReference type="AlphaFoldDB" id="A0AAD8RFP5"/>
<sequence length="252" mass="27998">MAASSSSLAGNSPSRDVTEKLTPDKFLVWKAVVLHAVRGARLFGYLDGSVKAPAEKINVEKLVDGKTLQEEEENSLYAAWIEKDQQIRHVIDIFIDTVIAKPGSPIRFGSYEFTPHRFLSLNLLDLQGNMEMTLAASTITSTRRNSSAAGIAQIDESRRVIITRPFGWPDRINEFAYALDSPFGVFHVGGIRRSHIFGVNLVLCLNCDAARAGIERHTVHLQCPIFIGRGQCRQHRPRNHPKNGTPPGLCRQ</sequence>
<evidence type="ECO:0000313" key="2">
    <source>
        <dbReference type="EMBL" id="KAK1619906.1"/>
    </source>
</evidence>
<reference evidence="2" key="1">
    <citation type="submission" date="2023-07" db="EMBL/GenBank/DDBJ databases">
        <title>A chromosome-level genome assembly of Lolium multiflorum.</title>
        <authorList>
            <person name="Chen Y."/>
            <person name="Copetti D."/>
            <person name="Kolliker R."/>
            <person name="Studer B."/>
        </authorList>
    </citation>
    <scope>NUCLEOTIDE SEQUENCE</scope>
    <source>
        <strain evidence="2">02402/16</strain>
        <tissue evidence="2">Leaf</tissue>
    </source>
</reference>
<gene>
    <name evidence="2" type="ORF">QYE76_025423</name>
</gene>
<name>A0AAD8RFP5_LOLMU</name>
<accession>A0AAD8RFP5</accession>
<proteinExistence type="predicted"/>
<evidence type="ECO:0008006" key="4">
    <source>
        <dbReference type="Google" id="ProtNLM"/>
    </source>
</evidence>
<keyword evidence="3" id="KW-1185">Reference proteome</keyword>
<dbReference type="EMBL" id="JAUUTY010000006">
    <property type="protein sequence ID" value="KAK1619906.1"/>
    <property type="molecule type" value="Genomic_DNA"/>
</dbReference>
<evidence type="ECO:0000256" key="1">
    <source>
        <dbReference type="SAM" id="MobiDB-lite"/>
    </source>
</evidence>
<organism evidence="2 3">
    <name type="scientific">Lolium multiflorum</name>
    <name type="common">Italian ryegrass</name>
    <name type="synonym">Lolium perenne subsp. multiflorum</name>
    <dbReference type="NCBI Taxonomy" id="4521"/>
    <lineage>
        <taxon>Eukaryota</taxon>
        <taxon>Viridiplantae</taxon>
        <taxon>Streptophyta</taxon>
        <taxon>Embryophyta</taxon>
        <taxon>Tracheophyta</taxon>
        <taxon>Spermatophyta</taxon>
        <taxon>Magnoliopsida</taxon>
        <taxon>Liliopsida</taxon>
        <taxon>Poales</taxon>
        <taxon>Poaceae</taxon>
        <taxon>BOP clade</taxon>
        <taxon>Pooideae</taxon>
        <taxon>Poodae</taxon>
        <taxon>Poeae</taxon>
        <taxon>Poeae Chloroplast Group 2 (Poeae type)</taxon>
        <taxon>Loliodinae</taxon>
        <taxon>Loliinae</taxon>
        <taxon>Lolium</taxon>
    </lineage>
</organism>
<evidence type="ECO:0000313" key="3">
    <source>
        <dbReference type="Proteomes" id="UP001231189"/>
    </source>
</evidence>
<dbReference type="Proteomes" id="UP001231189">
    <property type="component" value="Unassembled WGS sequence"/>
</dbReference>
<comment type="caution">
    <text evidence="2">The sequence shown here is derived from an EMBL/GenBank/DDBJ whole genome shotgun (WGS) entry which is preliminary data.</text>
</comment>
<feature type="region of interest" description="Disordered" evidence="1">
    <location>
        <begin position="233"/>
        <end position="252"/>
    </location>
</feature>